<dbReference type="InParanoid" id="M4BH32"/>
<dbReference type="STRING" id="559515.M4BH32"/>
<dbReference type="Gene3D" id="1.10.10.60">
    <property type="entry name" value="Homeodomain-like"/>
    <property type="match status" value="1"/>
</dbReference>
<reference evidence="5" key="1">
    <citation type="journal article" date="2010" name="Science">
        <title>Signatures of adaptation to obligate biotrophy in the Hyaloperonospora arabidopsidis genome.</title>
        <authorList>
            <person name="Baxter L."/>
            <person name="Tripathy S."/>
            <person name="Ishaque N."/>
            <person name="Boot N."/>
            <person name="Cabral A."/>
            <person name="Kemen E."/>
            <person name="Thines M."/>
            <person name="Ah-Fong A."/>
            <person name="Anderson R."/>
            <person name="Badejoko W."/>
            <person name="Bittner-Eddy P."/>
            <person name="Boore J.L."/>
            <person name="Chibucos M.C."/>
            <person name="Coates M."/>
            <person name="Dehal P."/>
            <person name="Delehaunty K."/>
            <person name="Dong S."/>
            <person name="Downton P."/>
            <person name="Dumas B."/>
            <person name="Fabro G."/>
            <person name="Fronick C."/>
            <person name="Fuerstenberg S.I."/>
            <person name="Fulton L."/>
            <person name="Gaulin E."/>
            <person name="Govers F."/>
            <person name="Hughes L."/>
            <person name="Humphray S."/>
            <person name="Jiang R.H."/>
            <person name="Judelson H."/>
            <person name="Kamoun S."/>
            <person name="Kyung K."/>
            <person name="Meijer H."/>
            <person name="Minx P."/>
            <person name="Morris P."/>
            <person name="Nelson J."/>
            <person name="Phuntumart V."/>
            <person name="Qutob D."/>
            <person name="Rehmany A."/>
            <person name="Rougon-Cardoso A."/>
            <person name="Ryden P."/>
            <person name="Torto-Alalibo T."/>
            <person name="Studholme D."/>
            <person name="Wang Y."/>
            <person name="Win J."/>
            <person name="Wood J."/>
            <person name="Clifton S.W."/>
            <person name="Rogers J."/>
            <person name="Van den Ackerveken G."/>
            <person name="Jones J.D."/>
            <person name="McDowell J.M."/>
            <person name="Beynon J."/>
            <person name="Tyler B.M."/>
        </authorList>
    </citation>
    <scope>NUCLEOTIDE SEQUENCE [LARGE SCALE GENOMIC DNA]</scope>
    <source>
        <strain evidence="5">Emoy2</strain>
    </source>
</reference>
<dbReference type="SMART" id="SM00674">
    <property type="entry name" value="CENPB"/>
    <property type="match status" value="1"/>
</dbReference>
<evidence type="ECO:0000256" key="1">
    <source>
        <dbReference type="ARBA" id="ARBA00023125"/>
    </source>
</evidence>
<dbReference type="PROSITE" id="PS51253">
    <property type="entry name" value="HTH_CENPB"/>
    <property type="match status" value="1"/>
</dbReference>
<feature type="domain" description="HTH CENPB-type" evidence="3">
    <location>
        <begin position="7"/>
        <end position="80"/>
    </location>
</feature>
<sequence>MDPSSLNAKRQRLVQHPILEEAVPLWVLQCQHHGVIIIGDIICAKAHRLAQLLGTPDDAITFSHGWLYKFQQRHMLRAINIYGESGSVGVEAMNKALPDVKKVIAEMRSTVTSVARVLTSTKSTSLLPCAGLWLPGTKFLSTTIANCFSHTGLFSTESVISSAVGVERSKDGATEVEEEESELEQELIAQLKKLRVRDPMKISELLDPIEEDETAQPELTDNKMLKEVLEADDEEENSEDAAPVAELLPEPRRLTSFMMPAPCSTYPRKVTKLLIKSFATSSLIFATLPPPKPPSTCGSTAIERGLWTRKSITY</sequence>
<dbReference type="InterPro" id="IPR009057">
    <property type="entry name" value="Homeodomain-like_sf"/>
</dbReference>
<dbReference type="PANTHER" id="PTHR19303:SF73">
    <property type="entry name" value="PROTEIN PDC2"/>
    <property type="match status" value="1"/>
</dbReference>
<dbReference type="InterPro" id="IPR006600">
    <property type="entry name" value="HTH_CenpB_DNA-bd_dom"/>
</dbReference>
<keyword evidence="5" id="KW-1185">Reference proteome</keyword>
<dbReference type="GO" id="GO:0003677">
    <property type="term" value="F:DNA binding"/>
    <property type="evidence" value="ECO:0007669"/>
    <property type="project" value="UniProtKB-KW"/>
</dbReference>
<dbReference type="eggNOG" id="ENOG502SBJ7">
    <property type="taxonomic scope" value="Eukaryota"/>
</dbReference>
<dbReference type="VEuPathDB" id="FungiDB:HpaG805707"/>
<dbReference type="SUPFAM" id="SSF46689">
    <property type="entry name" value="Homeodomain-like"/>
    <property type="match status" value="1"/>
</dbReference>
<reference evidence="4" key="2">
    <citation type="submission" date="2015-06" db="UniProtKB">
        <authorList>
            <consortium name="EnsemblProtists"/>
        </authorList>
    </citation>
    <scope>IDENTIFICATION</scope>
    <source>
        <strain evidence="4">Emoy2</strain>
    </source>
</reference>
<protein>
    <recommendedName>
        <fullName evidence="3">HTH CENPB-type domain-containing protein</fullName>
    </recommendedName>
</protein>
<evidence type="ECO:0000313" key="5">
    <source>
        <dbReference type="Proteomes" id="UP000011713"/>
    </source>
</evidence>
<organism evidence="4 5">
    <name type="scientific">Hyaloperonospora arabidopsidis (strain Emoy2)</name>
    <name type="common">Downy mildew agent</name>
    <name type="synonym">Peronospora arabidopsidis</name>
    <dbReference type="NCBI Taxonomy" id="559515"/>
    <lineage>
        <taxon>Eukaryota</taxon>
        <taxon>Sar</taxon>
        <taxon>Stramenopiles</taxon>
        <taxon>Oomycota</taxon>
        <taxon>Peronosporomycetes</taxon>
        <taxon>Peronosporales</taxon>
        <taxon>Peronosporaceae</taxon>
        <taxon>Hyaloperonospora</taxon>
    </lineage>
</organism>
<dbReference type="EnsemblProtists" id="HpaT805707">
    <property type="protein sequence ID" value="HpaP805707"/>
    <property type="gene ID" value="HpaG805707"/>
</dbReference>
<name>M4BH32_HYAAE</name>
<proteinExistence type="predicted"/>
<dbReference type="Pfam" id="PF03221">
    <property type="entry name" value="HTH_Tnp_Tc5"/>
    <property type="match status" value="1"/>
</dbReference>
<accession>M4BH32</accession>
<keyword evidence="2" id="KW-0175">Coiled coil</keyword>
<evidence type="ECO:0000259" key="3">
    <source>
        <dbReference type="PROSITE" id="PS51253"/>
    </source>
</evidence>
<feature type="coiled-coil region" evidence="2">
    <location>
        <begin position="166"/>
        <end position="193"/>
    </location>
</feature>
<dbReference type="HOGENOM" id="CLU_085217_0_0_1"/>
<dbReference type="Proteomes" id="UP000011713">
    <property type="component" value="Unassembled WGS sequence"/>
</dbReference>
<dbReference type="InterPro" id="IPR050863">
    <property type="entry name" value="CenT-Element_Derived"/>
</dbReference>
<evidence type="ECO:0000256" key="2">
    <source>
        <dbReference type="SAM" id="Coils"/>
    </source>
</evidence>
<dbReference type="GO" id="GO:0005634">
    <property type="term" value="C:nucleus"/>
    <property type="evidence" value="ECO:0007669"/>
    <property type="project" value="TreeGrafter"/>
</dbReference>
<dbReference type="PANTHER" id="PTHR19303">
    <property type="entry name" value="TRANSPOSON"/>
    <property type="match status" value="1"/>
</dbReference>
<dbReference type="EMBL" id="JH598254">
    <property type="status" value="NOT_ANNOTATED_CDS"/>
    <property type="molecule type" value="Genomic_DNA"/>
</dbReference>
<dbReference type="AlphaFoldDB" id="M4BH32"/>
<keyword evidence="1" id="KW-0238">DNA-binding</keyword>
<evidence type="ECO:0000313" key="4">
    <source>
        <dbReference type="EnsemblProtists" id="HpaP805707"/>
    </source>
</evidence>